<dbReference type="InterPro" id="IPR051610">
    <property type="entry name" value="GPI/OXD"/>
</dbReference>
<dbReference type="Pfam" id="PF07883">
    <property type="entry name" value="Cupin_2"/>
    <property type="match status" value="1"/>
</dbReference>
<keyword evidence="1" id="KW-0479">Metal-binding</keyword>
<dbReference type="AlphaFoldDB" id="A0A077NAZ3"/>
<dbReference type="PANTHER" id="PTHR35848">
    <property type="entry name" value="OXALATE-BINDING PROTEIN"/>
    <property type="match status" value="1"/>
</dbReference>
<gene>
    <name evidence="3" type="ORF">XBP1_1080013</name>
</gene>
<evidence type="ECO:0000256" key="1">
    <source>
        <dbReference type="ARBA" id="ARBA00022723"/>
    </source>
</evidence>
<dbReference type="PANTHER" id="PTHR35848:SF6">
    <property type="entry name" value="CUPIN TYPE-2 DOMAIN-CONTAINING PROTEIN"/>
    <property type="match status" value="1"/>
</dbReference>
<evidence type="ECO:0000259" key="2">
    <source>
        <dbReference type="Pfam" id="PF07883"/>
    </source>
</evidence>
<reference evidence="3" key="1">
    <citation type="submission" date="2013-07" db="EMBL/GenBank/DDBJ databases">
        <title>Sub-species coevolution in mutualistic symbiosis.</title>
        <authorList>
            <person name="Murfin K."/>
            <person name="Klassen J."/>
            <person name="Lee M."/>
            <person name="Forst S."/>
            <person name="Stock P."/>
            <person name="Goodrich-Blair H."/>
        </authorList>
    </citation>
    <scope>NUCLEOTIDE SEQUENCE [LARGE SCALE GENOMIC DNA]</scope>
    <source>
        <strain evidence="3">Puntauvense</strain>
    </source>
</reference>
<evidence type="ECO:0000313" key="3">
    <source>
        <dbReference type="EMBL" id="CDG95150.1"/>
    </source>
</evidence>
<accession>A0A077NAZ3</accession>
<feature type="domain" description="Cupin type-2" evidence="2">
    <location>
        <begin position="43"/>
        <end position="112"/>
    </location>
</feature>
<dbReference type="InterPro" id="IPR014710">
    <property type="entry name" value="RmlC-like_jellyroll"/>
</dbReference>
<organism evidence="3">
    <name type="scientific">Xenorhabdus bovienii str. puntauvense</name>
    <dbReference type="NCBI Taxonomy" id="1398201"/>
    <lineage>
        <taxon>Bacteria</taxon>
        <taxon>Pseudomonadati</taxon>
        <taxon>Pseudomonadota</taxon>
        <taxon>Gammaproteobacteria</taxon>
        <taxon>Enterobacterales</taxon>
        <taxon>Morganellaceae</taxon>
        <taxon>Xenorhabdus</taxon>
    </lineage>
</organism>
<dbReference type="Proteomes" id="UP000028511">
    <property type="component" value="Unassembled WGS sequence"/>
</dbReference>
<dbReference type="GO" id="GO:0046872">
    <property type="term" value="F:metal ion binding"/>
    <property type="evidence" value="ECO:0007669"/>
    <property type="project" value="UniProtKB-KW"/>
</dbReference>
<dbReference type="HOGENOM" id="CLU_119066_0_0_6"/>
<dbReference type="InterPro" id="IPR013096">
    <property type="entry name" value="Cupin_2"/>
</dbReference>
<dbReference type="EMBL" id="CBSW010000011">
    <property type="protein sequence ID" value="CDG95150.1"/>
    <property type="molecule type" value="Genomic_DNA"/>
</dbReference>
<dbReference type="SUPFAM" id="SSF51182">
    <property type="entry name" value="RmlC-like cupins"/>
    <property type="match status" value="1"/>
</dbReference>
<dbReference type="InterPro" id="IPR011051">
    <property type="entry name" value="RmlC_Cupin_sf"/>
</dbReference>
<dbReference type="Gene3D" id="2.60.120.10">
    <property type="entry name" value="Jelly Rolls"/>
    <property type="match status" value="1"/>
</dbReference>
<name>A0A077NAZ3_XENBV</name>
<proteinExistence type="predicted"/>
<comment type="caution">
    <text evidence="3">The sequence shown here is derived from an EMBL/GenBank/DDBJ whole genome shotgun (WGS) entry which is preliminary data.</text>
</comment>
<sequence>MNPVINLKNLTLKPWKQGERYEGSDISFGKQLDLKHLGIAYNEVPKGKSSCPFHNHHSVDELFFILEGNGTYRFGSDEFPIEKDYVVGAPAGGKETAHQIINTGSGPLRYLAMSANVSADVIEYPDSGKFQSVLKQQDGKLFHFVGRLSSEVDYWDGEPGA</sequence>
<dbReference type="RefSeq" id="WP_038214733.1">
    <property type="nucleotide sequence ID" value="NZ_CAWLWN010000100.1"/>
</dbReference>
<protein>
    <submittedName>
        <fullName evidence="3">Putative AUXIN-BINDING PROTEIN</fullName>
    </submittedName>
</protein>